<feature type="region of interest" description="Disordered" evidence="1">
    <location>
        <begin position="1"/>
        <end position="28"/>
    </location>
</feature>
<organism evidence="2 3">
    <name type="scientific">Riccia fluitans</name>
    <dbReference type="NCBI Taxonomy" id="41844"/>
    <lineage>
        <taxon>Eukaryota</taxon>
        <taxon>Viridiplantae</taxon>
        <taxon>Streptophyta</taxon>
        <taxon>Embryophyta</taxon>
        <taxon>Marchantiophyta</taxon>
        <taxon>Marchantiopsida</taxon>
        <taxon>Marchantiidae</taxon>
        <taxon>Marchantiales</taxon>
        <taxon>Ricciaceae</taxon>
        <taxon>Riccia</taxon>
    </lineage>
</organism>
<protein>
    <submittedName>
        <fullName evidence="2">Uncharacterized protein</fullName>
    </submittedName>
</protein>
<gene>
    <name evidence="2" type="ORF">R1flu_019850</name>
</gene>
<feature type="compositionally biased region" description="Basic residues" evidence="1">
    <location>
        <begin position="9"/>
        <end position="23"/>
    </location>
</feature>
<reference evidence="2 3" key="1">
    <citation type="submission" date="2024-09" db="EMBL/GenBank/DDBJ databases">
        <title>Chromosome-scale assembly of Riccia fluitans.</title>
        <authorList>
            <person name="Paukszto L."/>
            <person name="Sawicki J."/>
            <person name="Karawczyk K."/>
            <person name="Piernik-Szablinska J."/>
            <person name="Szczecinska M."/>
            <person name="Mazdziarz M."/>
        </authorList>
    </citation>
    <scope>NUCLEOTIDE SEQUENCE [LARGE SCALE GENOMIC DNA]</scope>
    <source>
        <strain evidence="2">Rf_01</strain>
        <tissue evidence="2">Aerial parts of the thallus</tissue>
    </source>
</reference>
<dbReference type="EMBL" id="JBHFFA010000001">
    <property type="protein sequence ID" value="KAL2651722.1"/>
    <property type="molecule type" value="Genomic_DNA"/>
</dbReference>
<proteinExistence type="predicted"/>
<comment type="caution">
    <text evidence="2">The sequence shown here is derived from an EMBL/GenBank/DDBJ whole genome shotgun (WGS) entry which is preliminary data.</text>
</comment>
<sequence length="83" mass="9301">MRPPNGRGRERRRRIPIKQKKKKDVSFASEELLGQSRYATENQVARDRALEDIPLHSPTPKCKQTAPGPNVSLGDGSRNAKHA</sequence>
<evidence type="ECO:0000313" key="3">
    <source>
        <dbReference type="Proteomes" id="UP001605036"/>
    </source>
</evidence>
<evidence type="ECO:0000313" key="2">
    <source>
        <dbReference type="EMBL" id="KAL2651722.1"/>
    </source>
</evidence>
<keyword evidence="3" id="KW-1185">Reference proteome</keyword>
<feature type="region of interest" description="Disordered" evidence="1">
    <location>
        <begin position="52"/>
        <end position="83"/>
    </location>
</feature>
<accession>A0ABD1ZJT2</accession>
<evidence type="ECO:0000256" key="1">
    <source>
        <dbReference type="SAM" id="MobiDB-lite"/>
    </source>
</evidence>
<name>A0ABD1ZJT2_9MARC</name>
<dbReference type="AlphaFoldDB" id="A0ABD1ZJT2"/>
<dbReference type="Proteomes" id="UP001605036">
    <property type="component" value="Unassembled WGS sequence"/>
</dbReference>